<organism evidence="2 3">
    <name type="scientific">Romanomermis culicivorax</name>
    <name type="common">Nematode worm</name>
    <dbReference type="NCBI Taxonomy" id="13658"/>
    <lineage>
        <taxon>Eukaryota</taxon>
        <taxon>Metazoa</taxon>
        <taxon>Ecdysozoa</taxon>
        <taxon>Nematoda</taxon>
        <taxon>Enoplea</taxon>
        <taxon>Dorylaimia</taxon>
        <taxon>Mermithida</taxon>
        <taxon>Mermithoidea</taxon>
        <taxon>Mermithidae</taxon>
        <taxon>Romanomermis</taxon>
    </lineage>
</organism>
<keyword evidence="1" id="KW-1133">Transmembrane helix</keyword>
<evidence type="ECO:0000256" key="1">
    <source>
        <dbReference type="SAM" id="Phobius"/>
    </source>
</evidence>
<evidence type="ECO:0000313" key="2">
    <source>
        <dbReference type="Proteomes" id="UP000887565"/>
    </source>
</evidence>
<sequence length="121" mass="12915">MAKVRSRLFLATIKASILCSLSFWVKGRAFRRAVRAFPLNVKKEGLVETISTDLENKSLSSFLAASTFRSKVFKTVKVDRLLLLINSVALLTSIAAAVVGSSAAAPAVAACLAVVETAFLL</sequence>
<proteinExistence type="predicted"/>
<feature type="transmembrane region" description="Helical" evidence="1">
    <location>
        <begin position="81"/>
        <end position="98"/>
    </location>
</feature>
<dbReference type="AlphaFoldDB" id="A0A915HQP8"/>
<evidence type="ECO:0000313" key="3">
    <source>
        <dbReference type="WBParaSite" id="nRc.2.0.1.t04263-RA"/>
    </source>
</evidence>
<keyword evidence="2" id="KW-1185">Reference proteome</keyword>
<accession>A0A915HQP8</accession>
<dbReference type="WBParaSite" id="nRc.2.0.1.t04263-RA">
    <property type="protein sequence ID" value="nRc.2.0.1.t04263-RA"/>
    <property type="gene ID" value="nRc.2.0.1.g04263"/>
</dbReference>
<protein>
    <submittedName>
        <fullName evidence="3">Uncharacterized protein</fullName>
    </submittedName>
</protein>
<keyword evidence="1" id="KW-0472">Membrane</keyword>
<keyword evidence="1" id="KW-0812">Transmembrane</keyword>
<reference evidence="3" key="1">
    <citation type="submission" date="2022-11" db="UniProtKB">
        <authorList>
            <consortium name="WormBaseParasite"/>
        </authorList>
    </citation>
    <scope>IDENTIFICATION</scope>
</reference>
<dbReference type="Proteomes" id="UP000887565">
    <property type="component" value="Unplaced"/>
</dbReference>
<name>A0A915HQP8_ROMCU</name>